<evidence type="ECO:0000256" key="1">
    <source>
        <dbReference type="ARBA" id="ARBA00023015"/>
    </source>
</evidence>
<evidence type="ECO:0000256" key="2">
    <source>
        <dbReference type="ARBA" id="ARBA00023125"/>
    </source>
</evidence>
<reference evidence="6 7" key="1">
    <citation type="journal article" date="2023" name="Plants (Basel)">
        <title>Bridging the Gap: Combining Genomics and Transcriptomics Approaches to Understand Stylosanthes scabra, an Orphan Legume from the Brazilian Caatinga.</title>
        <authorList>
            <person name="Ferreira-Neto J.R.C."/>
            <person name="da Silva M.D."/>
            <person name="Binneck E."/>
            <person name="de Melo N.F."/>
            <person name="da Silva R.H."/>
            <person name="de Melo A.L.T.M."/>
            <person name="Pandolfi V."/>
            <person name="Bustamante F.O."/>
            <person name="Brasileiro-Vidal A.C."/>
            <person name="Benko-Iseppon A.M."/>
        </authorList>
    </citation>
    <scope>NUCLEOTIDE SEQUENCE [LARGE SCALE GENOMIC DNA]</scope>
    <source>
        <tissue evidence="6">Leaves</tissue>
    </source>
</reference>
<keyword evidence="3" id="KW-0804">Transcription</keyword>
<accession>A0ABU6SAB3</accession>
<name>A0ABU6SAB3_9FABA</name>
<dbReference type="InterPro" id="IPR014476">
    <property type="entry name" value="AHL15-29"/>
</dbReference>
<evidence type="ECO:0000256" key="4">
    <source>
        <dbReference type="ARBA" id="ARBA00023242"/>
    </source>
</evidence>
<dbReference type="PANTHER" id="PTHR31100:SF63">
    <property type="entry name" value="AT-HOOK MOTIF NUCLEAR-LOCALIZED PROTEIN"/>
    <property type="match status" value="1"/>
</dbReference>
<dbReference type="CDD" id="cd11378">
    <property type="entry name" value="DUF296"/>
    <property type="match status" value="1"/>
</dbReference>
<keyword evidence="1" id="KW-0805">Transcription regulation</keyword>
<dbReference type="Pfam" id="PF03479">
    <property type="entry name" value="PCC"/>
    <property type="match status" value="1"/>
</dbReference>
<dbReference type="Gene3D" id="3.30.1330.80">
    <property type="entry name" value="Hypothetical protein, similar to alpha- acetolactate decarboxylase, domain 2"/>
    <property type="match status" value="1"/>
</dbReference>
<protein>
    <recommendedName>
        <fullName evidence="5">PPC domain-containing protein</fullName>
    </recommendedName>
</protein>
<keyword evidence="4" id="KW-0539">Nucleus</keyword>
<keyword evidence="7" id="KW-1185">Reference proteome</keyword>
<dbReference type="Proteomes" id="UP001341840">
    <property type="component" value="Unassembled WGS sequence"/>
</dbReference>
<feature type="domain" description="PPC" evidence="5">
    <location>
        <begin position="106"/>
        <end position="248"/>
    </location>
</feature>
<sequence>MADNDINPIVLSQIPEAFESESLGHYSQVSFVTLHSDYANSTSKSDVNQTANKRKSSSEVERYILVPHVNTNNIDDLLPRSKKARGRPHGLTNKPMPPIFIRGVNEHGMCPILIEMIPRVDVIEALINFAACRRIGISIISACGPISGATIHNTLPLNTNPVDLRMIGPFRMMSLSGTYYDGLVHPGCSSFLILLGGTNGQVFSGIVARKVVAAGTVMVMATSFEKPELHRMQLDPNRENTNNNVNINGNDNVVKLFTYETGNPSIVNRRTVVTKLVPLNVGNHSDGGSGSADVDATNVKNEQVLIDDNYQV</sequence>
<dbReference type="PROSITE" id="PS51742">
    <property type="entry name" value="PPC"/>
    <property type="match status" value="1"/>
</dbReference>
<gene>
    <name evidence="6" type="ORF">PIB30_025776</name>
</gene>
<dbReference type="PANTHER" id="PTHR31100">
    <property type="entry name" value="AT-HOOK MOTIF NUCLEAR-LOCALIZED PROTEIN 15"/>
    <property type="match status" value="1"/>
</dbReference>
<evidence type="ECO:0000256" key="3">
    <source>
        <dbReference type="ARBA" id="ARBA00023163"/>
    </source>
</evidence>
<dbReference type="EMBL" id="JASCZI010060510">
    <property type="protein sequence ID" value="MED6133141.1"/>
    <property type="molecule type" value="Genomic_DNA"/>
</dbReference>
<organism evidence="6 7">
    <name type="scientific">Stylosanthes scabra</name>
    <dbReference type="NCBI Taxonomy" id="79078"/>
    <lineage>
        <taxon>Eukaryota</taxon>
        <taxon>Viridiplantae</taxon>
        <taxon>Streptophyta</taxon>
        <taxon>Embryophyta</taxon>
        <taxon>Tracheophyta</taxon>
        <taxon>Spermatophyta</taxon>
        <taxon>Magnoliopsida</taxon>
        <taxon>eudicotyledons</taxon>
        <taxon>Gunneridae</taxon>
        <taxon>Pentapetalae</taxon>
        <taxon>rosids</taxon>
        <taxon>fabids</taxon>
        <taxon>Fabales</taxon>
        <taxon>Fabaceae</taxon>
        <taxon>Papilionoideae</taxon>
        <taxon>50 kb inversion clade</taxon>
        <taxon>dalbergioids sensu lato</taxon>
        <taxon>Dalbergieae</taxon>
        <taxon>Pterocarpus clade</taxon>
        <taxon>Stylosanthes</taxon>
    </lineage>
</organism>
<comment type="caution">
    <text evidence="6">The sequence shown here is derived from an EMBL/GenBank/DDBJ whole genome shotgun (WGS) entry which is preliminary data.</text>
</comment>
<evidence type="ECO:0000313" key="6">
    <source>
        <dbReference type="EMBL" id="MED6133141.1"/>
    </source>
</evidence>
<evidence type="ECO:0000313" key="7">
    <source>
        <dbReference type="Proteomes" id="UP001341840"/>
    </source>
</evidence>
<proteinExistence type="predicted"/>
<dbReference type="SUPFAM" id="SSF117856">
    <property type="entry name" value="AF0104/ALDC/Ptd012-like"/>
    <property type="match status" value="1"/>
</dbReference>
<evidence type="ECO:0000259" key="5">
    <source>
        <dbReference type="PROSITE" id="PS51742"/>
    </source>
</evidence>
<dbReference type="InterPro" id="IPR005175">
    <property type="entry name" value="PPC_dom"/>
</dbReference>
<keyword evidence="2" id="KW-0238">DNA-binding</keyword>